<accession>A0ACC2F2B1</accession>
<evidence type="ECO:0000313" key="1">
    <source>
        <dbReference type="EMBL" id="KAJ7985473.1"/>
    </source>
</evidence>
<comment type="caution">
    <text evidence="1">The sequence shown here is derived from an EMBL/GenBank/DDBJ whole genome shotgun (WGS) entry which is preliminary data.</text>
</comment>
<name>A0ACC2F2B1_DALPE</name>
<proteinExistence type="predicted"/>
<dbReference type="EMBL" id="CM055763">
    <property type="protein sequence ID" value="KAJ7985473.1"/>
    <property type="molecule type" value="Genomic_DNA"/>
</dbReference>
<keyword evidence="2" id="KW-1185">Reference proteome</keyword>
<dbReference type="Proteomes" id="UP001157502">
    <property type="component" value="Chromosome 36"/>
</dbReference>
<reference evidence="1" key="1">
    <citation type="submission" date="2021-05" db="EMBL/GenBank/DDBJ databases">
        <authorList>
            <person name="Pan Q."/>
            <person name="Jouanno E."/>
            <person name="Zahm M."/>
            <person name="Klopp C."/>
            <person name="Cabau C."/>
            <person name="Louis A."/>
            <person name="Berthelot C."/>
            <person name="Parey E."/>
            <person name="Roest Crollius H."/>
            <person name="Montfort J."/>
            <person name="Robinson-Rechavi M."/>
            <person name="Bouchez O."/>
            <person name="Lampietro C."/>
            <person name="Lopez Roques C."/>
            <person name="Donnadieu C."/>
            <person name="Postlethwait J."/>
            <person name="Bobe J."/>
            <person name="Dillon D."/>
            <person name="Chandos A."/>
            <person name="von Hippel F."/>
            <person name="Guiguen Y."/>
        </authorList>
    </citation>
    <scope>NUCLEOTIDE SEQUENCE</scope>
    <source>
        <strain evidence="1">YG-Jan2019</strain>
    </source>
</reference>
<protein>
    <submittedName>
        <fullName evidence="1">Uncharacterized protein</fullName>
    </submittedName>
</protein>
<gene>
    <name evidence="1" type="ORF">DPEC_G00352390</name>
</gene>
<sequence>MATAPARRKHGACLLRIRENCPFRKLRKNRGYDLTPSTSACDGACWRDFSELSTSTNRPISTFVDPPTPSYQSVLPSQSQDPMAMDTEVIRLPSPAMDVTSLTASGLLPPGPPVPNLQAAGQHRDVPTAPPSELRMELDSGVDPETGERAQD</sequence>
<organism evidence="1 2">
    <name type="scientific">Dallia pectoralis</name>
    <name type="common">Alaska blackfish</name>
    <dbReference type="NCBI Taxonomy" id="75939"/>
    <lineage>
        <taxon>Eukaryota</taxon>
        <taxon>Metazoa</taxon>
        <taxon>Chordata</taxon>
        <taxon>Craniata</taxon>
        <taxon>Vertebrata</taxon>
        <taxon>Euteleostomi</taxon>
        <taxon>Actinopterygii</taxon>
        <taxon>Neopterygii</taxon>
        <taxon>Teleostei</taxon>
        <taxon>Protacanthopterygii</taxon>
        <taxon>Esociformes</taxon>
        <taxon>Umbridae</taxon>
        <taxon>Dallia</taxon>
    </lineage>
</organism>
<evidence type="ECO:0000313" key="2">
    <source>
        <dbReference type="Proteomes" id="UP001157502"/>
    </source>
</evidence>